<keyword evidence="3" id="KW-1185">Reference proteome</keyword>
<name>A0A183L0A4_9TREM</name>
<keyword evidence="1" id="KW-0812">Transmembrane</keyword>
<gene>
    <name evidence="2" type="ORF">SCUD_LOCUS20753</name>
</gene>
<evidence type="ECO:0000313" key="4">
    <source>
        <dbReference type="WBParaSite" id="SCUD_0002075501-mRNA-1"/>
    </source>
</evidence>
<keyword evidence="1" id="KW-0472">Membrane</keyword>
<dbReference type="EMBL" id="UZAK01044981">
    <property type="protein sequence ID" value="VDP73271.1"/>
    <property type="molecule type" value="Genomic_DNA"/>
</dbReference>
<dbReference type="WBParaSite" id="SCUD_0002075501-mRNA-1">
    <property type="protein sequence ID" value="SCUD_0002075501-mRNA-1"/>
    <property type="gene ID" value="SCUD_0002075501"/>
</dbReference>
<dbReference type="AlphaFoldDB" id="A0A183L0A4"/>
<dbReference type="Proteomes" id="UP000279833">
    <property type="component" value="Unassembled WGS sequence"/>
</dbReference>
<evidence type="ECO:0000313" key="2">
    <source>
        <dbReference type="EMBL" id="VDP73271.1"/>
    </source>
</evidence>
<organism evidence="4">
    <name type="scientific">Schistosoma curassoni</name>
    <dbReference type="NCBI Taxonomy" id="6186"/>
    <lineage>
        <taxon>Eukaryota</taxon>
        <taxon>Metazoa</taxon>
        <taxon>Spiralia</taxon>
        <taxon>Lophotrochozoa</taxon>
        <taxon>Platyhelminthes</taxon>
        <taxon>Trematoda</taxon>
        <taxon>Digenea</taxon>
        <taxon>Strigeidida</taxon>
        <taxon>Schistosomatoidea</taxon>
        <taxon>Schistosomatidae</taxon>
        <taxon>Schistosoma</taxon>
    </lineage>
</organism>
<sequence length="76" mass="9570">MSNFIFWQLIQRKILLIGFMYVVNSGYMKLVMFLQHMFKKIFIFNQFYCRNQNMYNCKIRIHHRLPLEQLLLLHRR</sequence>
<evidence type="ECO:0000256" key="1">
    <source>
        <dbReference type="SAM" id="Phobius"/>
    </source>
</evidence>
<keyword evidence="1" id="KW-1133">Transmembrane helix</keyword>
<feature type="transmembrane region" description="Helical" evidence="1">
    <location>
        <begin position="14"/>
        <end position="34"/>
    </location>
</feature>
<reference evidence="2 3" key="2">
    <citation type="submission" date="2018-11" db="EMBL/GenBank/DDBJ databases">
        <authorList>
            <consortium name="Pathogen Informatics"/>
        </authorList>
    </citation>
    <scope>NUCLEOTIDE SEQUENCE [LARGE SCALE GENOMIC DNA]</scope>
    <source>
        <strain evidence="2">Dakar</strain>
        <strain evidence="3">Dakar, Senegal</strain>
    </source>
</reference>
<evidence type="ECO:0000313" key="3">
    <source>
        <dbReference type="Proteomes" id="UP000279833"/>
    </source>
</evidence>
<accession>A0A183L0A4</accession>
<reference evidence="4" key="1">
    <citation type="submission" date="2016-06" db="UniProtKB">
        <authorList>
            <consortium name="WormBaseParasite"/>
        </authorList>
    </citation>
    <scope>IDENTIFICATION</scope>
</reference>
<protein>
    <submittedName>
        <fullName evidence="4">Secreted protein</fullName>
    </submittedName>
</protein>
<proteinExistence type="predicted"/>